<accession>A0AAD5Y1J0</accession>
<sequence>MSNNDKIYYRQSSLQNLFTTGAYDGTDVQFIGMPYVNKVLVKGTSISNPWDYFLCQIVNKPKALLHVNKLISCQENNYKSMNDSSTLNEEFLPVKMKMNLEKSNINTYLIDRTGVIPCFFYFLELNKVDNDQIFLVSMWNLAKSNNSDTSFLYLEILIQPVLLKFDDFLSCTFSFTSVEFDLKNFLLKKYLFEKREAEKRISVILNAGKKLQTFAKHCNLLGKIVAKSSMIEDGSDGVVIFCLEIMVNEANMSLVDDRVIDANNKVVLIFNLECNDTLSEFSSNFNNLFVGENYFFNNVKVVRCNLPQENIVKYVLLFQPHSTVQPLFTLQFVLPDEMLTSSQSQQAHSHNKLSSVTWNESVQICSQDMNSLPLGFASQSLLSQQEVRNLDALITYTGEITDYNDATMIFDNFIEVKLYHSLTFLPLRIGSKVEIQNVHFLHFNNKFIFGCCPYTSLRILQFSTIPNELRTLKGLAGTNFYQSEVKKFLESQLQKKGVTGNGSVSSFMKKLGFQTTDNSNVNIDDHFISHATKCNLNFDTRCFVPSLPLIKDLVENDRIVEYFKAFDTSLLDIIERVHFKVFSKEDIGMKDCWLIGILQLGMASVILKDGSGSIPVCLVHDEENFTPEQIGSVFGIKNFELFVEFFAEEMSNPAKSPIIKKVYVRFKYTDAICLDKCFKNKEKKKFGVNNNKVLFFVSHVQTPFLRTAEDGVQFLETWVHGYTLITRFELEGQVKRFEFLTKQGIFSCLRLSGSAVFNSAFLKVGNTYLFEGAELFECPNFNTCSSIANYCRKYKEFAFNFLEDTLIKSVFFTNSSNLNYLREMSSKGHFGGIFKSEKDEMIYDQFMMANQREQLTVLRVGKLQEQKNSIDSYLAERLISIEGLVVLKEYRVNDLSHQQDGTEAFKKFWVGSGKPNTKLILRLKEQGKYDNFWFEIYLDLNYLSFPLGIIPGSFVRFRKLSLKQSKSSSLYGNFNLATSVEVLKFHETIQEATSIQFSDENEKNTLISRSLNEHDISLKYRFYLKELYLKKHHDKFLICDQLVIIKAEVKFIKKIEIWMQCKFCLSQTETDGQCPNLCIVKEMPSTEIKCKLNVLVEDGTSEAEFCITNLTDLKTVLQLKNYQAKKFEEIIDSLKIVNRVKVILEPTWVENETGYSVEEDNFFSNEENLNLTAENLNEPEKQESNLRSLFDTQDSFKEFLFLVKIPYFQDNGFSKKSRKDLELSNSPFIFNLAAFNYRKLRQKEHFFNVLNYPKIYCEVLKVEDVNFQAEKIYLMMKIENNRS</sequence>
<gene>
    <name evidence="1" type="ORF">HK099_000686</name>
</gene>
<keyword evidence="2" id="KW-1185">Reference proteome</keyword>
<dbReference type="EMBL" id="JADGJW010000117">
    <property type="protein sequence ID" value="KAJ3223793.1"/>
    <property type="molecule type" value="Genomic_DNA"/>
</dbReference>
<dbReference type="Pfam" id="PF15489">
    <property type="entry name" value="CTC1"/>
    <property type="match status" value="1"/>
</dbReference>
<comment type="caution">
    <text evidence="1">The sequence shown here is derived from an EMBL/GenBank/DDBJ whole genome shotgun (WGS) entry which is preliminary data.</text>
</comment>
<evidence type="ECO:0000313" key="1">
    <source>
        <dbReference type="EMBL" id="KAJ3223793.1"/>
    </source>
</evidence>
<protein>
    <recommendedName>
        <fullName evidence="3">CST complex subunit CTC1</fullName>
    </recommendedName>
</protein>
<organism evidence="1 2">
    <name type="scientific">Clydaea vesicula</name>
    <dbReference type="NCBI Taxonomy" id="447962"/>
    <lineage>
        <taxon>Eukaryota</taxon>
        <taxon>Fungi</taxon>
        <taxon>Fungi incertae sedis</taxon>
        <taxon>Chytridiomycota</taxon>
        <taxon>Chytridiomycota incertae sedis</taxon>
        <taxon>Chytridiomycetes</taxon>
        <taxon>Lobulomycetales</taxon>
        <taxon>Lobulomycetaceae</taxon>
        <taxon>Clydaea</taxon>
    </lineage>
</organism>
<proteinExistence type="predicted"/>
<name>A0AAD5Y1J0_9FUNG</name>
<dbReference type="Proteomes" id="UP001211065">
    <property type="component" value="Unassembled WGS sequence"/>
</dbReference>
<evidence type="ECO:0000313" key="2">
    <source>
        <dbReference type="Proteomes" id="UP001211065"/>
    </source>
</evidence>
<reference evidence="1" key="1">
    <citation type="submission" date="2020-05" db="EMBL/GenBank/DDBJ databases">
        <title>Phylogenomic resolution of chytrid fungi.</title>
        <authorList>
            <person name="Stajich J.E."/>
            <person name="Amses K."/>
            <person name="Simmons R."/>
            <person name="Seto K."/>
            <person name="Myers J."/>
            <person name="Bonds A."/>
            <person name="Quandt C.A."/>
            <person name="Barry K."/>
            <person name="Liu P."/>
            <person name="Grigoriev I."/>
            <person name="Longcore J.E."/>
            <person name="James T.Y."/>
        </authorList>
    </citation>
    <scope>NUCLEOTIDE SEQUENCE</scope>
    <source>
        <strain evidence="1">JEL0476</strain>
    </source>
</reference>
<evidence type="ECO:0008006" key="3">
    <source>
        <dbReference type="Google" id="ProtNLM"/>
    </source>
</evidence>
<dbReference type="InterPro" id="IPR029156">
    <property type="entry name" value="CTC1"/>
</dbReference>
<dbReference type="GO" id="GO:0003697">
    <property type="term" value="F:single-stranded DNA binding"/>
    <property type="evidence" value="ECO:0007669"/>
    <property type="project" value="InterPro"/>
</dbReference>